<accession>A0ABV5BTP8</accession>
<evidence type="ECO:0000259" key="1">
    <source>
        <dbReference type="Pfam" id="PF12712"/>
    </source>
</evidence>
<gene>
    <name evidence="2" type="ORF">ACE5IX_19400</name>
</gene>
<comment type="caution">
    <text evidence="2">The sequence shown here is derived from an EMBL/GenBank/DDBJ whole genome shotgun (WGS) entry which is preliminary data.</text>
</comment>
<dbReference type="EMBL" id="JBHILJ010000025">
    <property type="protein sequence ID" value="MFB5738688.1"/>
    <property type="molecule type" value="Genomic_DNA"/>
</dbReference>
<sequence>MIFNYPADWKYSKEEERTHLFYDEKAGSFRITPIIFPKENLSNVKVLESIVTDVDGTVRPIRIKELFIFKSQRSYKDSDGDLLVNTNWYFGKEHILILASYTILEELSTSDKGISALKDCENIIGTMQFGSQ</sequence>
<keyword evidence="3" id="KW-1185">Reference proteome</keyword>
<dbReference type="Gene3D" id="3.40.1000.10">
    <property type="entry name" value="Mog1/PsbP, alpha/beta/alpha sandwich"/>
    <property type="match status" value="1"/>
</dbReference>
<evidence type="ECO:0000313" key="2">
    <source>
        <dbReference type="EMBL" id="MFB5738688.1"/>
    </source>
</evidence>
<proteinExistence type="predicted"/>
<protein>
    <submittedName>
        <fullName evidence="2">DUF3805 domain-containing protein</fullName>
    </submittedName>
</protein>
<evidence type="ECO:0000313" key="3">
    <source>
        <dbReference type="Proteomes" id="UP001580391"/>
    </source>
</evidence>
<name>A0ABV5BTP8_9LEPT</name>
<feature type="domain" description="DUF3805" evidence="1">
    <location>
        <begin position="3"/>
        <end position="106"/>
    </location>
</feature>
<reference evidence="2 3" key="1">
    <citation type="submission" date="2024-09" db="EMBL/GenBank/DDBJ databases">
        <title>Taxonomic and Genotyping Characterization of Leptospira Strains isolated from Multiple Sources in Colombia highlights the importance of intermediate species.</title>
        <authorList>
            <person name="Torres Higuera L."/>
            <person name="Rojas Tapias D."/>
            <person name="Jimenez Velasquez S."/>
            <person name="Renjifo Ibanez C."/>
        </authorList>
    </citation>
    <scope>NUCLEOTIDE SEQUENCE [LARGE SCALE GENOMIC DNA]</scope>
    <source>
        <strain evidence="2 3">Lep080</strain>
    </source>
</reference>
<dbReference type="Pfam" id="PF12712">
    <property type="entry name" value="DUF3805"/>
    <property type="match status" value="1"/>
</dbReference>
<organism evidence="2 3">
    <name type="scientific">Leptospira wolffii</name>
    <dbReference type="NCBI Taxonomy" id="409998"/>
    <lineage>
        <taxon>Bacteria</taxon>
        <taxon>Pseudomonadati</taxon>
        <taxon>Spirochaetota</taxon>
        <taxon>Spirochaetia</taxon>
        <taxon>Leptospirales</taxon>
        <taxon>Leptospiraceae</taxon>
        <taxon>Leptospira</taxon>
    </lineage>
</organism>
<dbReference type="InterPro" id="IPR024315">
    <property type="entry name" value="DUF3805"/>
</dbReference>
<dbReference type="RefSeq" id="WP_167884069.1">
    <property type="nucleotide sequence ID" value="NZ_JBHILI010000006.1"/>
</dbReference>
<dbReference type="Proteomes" id="UP001580391">
    <property type="component" value="Unassembled WGS sequence"/>
</dbReference>